<evidence type="ECO:0000256" key="5">
    <source>
        <dbReference type="ARBA" id="ARBA00023030"/>
    </source>
</evidence>
<dbReference type="InterPro" id="IPR001839">
    <property type="entry name" value="TGF-b_C"/>
</dbReference>
<dbReference type="AlphaFoldDB" id="A0A5K3FXI8"/>
<dbReference type="InterPro" id="IPR017948">
    <property type="entry name" value="TGFb_CS"/>
</dbReference>
<feature type="domain" description="TGF-beta family profile" evidence="11">
    <location>
        <begin position="289"/>
        <end position="409"/>
    </location>
</feature>
<proteinExistence type="inferred from homology"/>
<dbReference type="GO" id="GO:0008083">
    <property type="term" value="F:growth factor activity"/>
    <property type="evidence" value="ECO:0007669"/>
    <property type="project" value="UniProtKB-KW"/>
</dbReference>
<evidence type="ECO:0000313" key="12">
    <source>
        <dbReference type="WBParaSite" id="MCU_010928-RA"/>
    </source>
</evidence>
<feature type="compositionally biased region" description="Basic residues" evidence="9">
    <location>
        <begin position="271"/>
        <end position="283"/>
    </location>
</feature>
<dbReference type="PROSITE" id="PS51362">
    <property type="entry name" value="TGF_BETA_2"/>
    <property type="match status" value="1"/>
</dbReference>
<sequence length="409" mass="46546">MRAITRTGEELELSVLVHVLLPLLLLAVQIADATGGDYGGPADLLISKNRPRQVRRGGHVRPEVPDYLLRLRERHEKEWMNFGQAGGGKGPNLGIITSIRHHWHVGNEGSWTSNRTRKWQKRHGLNFRLARFPDKEQLVAGSVRIPVRRRNASIPVTVSVVGVGESTRGEVFVESGEGDRGWLNVPLPAGSLHWLLRRRRFLRLQVDLADTGLIDPSSTPHILTFHRDRQRTKRLLRQQRDVADTQQPNSARPHSMIVETKTTKPTNAATKQRKERRARRKGRGAAYFREKHNSQYLMNQRYIASTCQRRDLMVNFDAVGWSRWVIAPMAYDAGYCYGHCPFPLSSHFNTTNHAIIIHLMYNLQVAPSHIPPPCCTPLTFSPQSLLFFEGDEVVLQVYENMVVETCGCR</sequence>
<comment type="subcellular location">
    <subcellularLocation>
        <location evidence="1">Secreted</location>
    </subcellularLocation>
</comment>
<keyword evidence="6" id="KW-1015">Disulfide bond</keyword>
<protein>
    <submittedName>
        <fullName evidence="12">TGF_BETA_2 domain-containing protein</fullName>
    </submittedName>
</protein>
<keyword evidence="4 10" id="KW-0732">Signal</keyword>
<evidence type="ECO:0000256" key="7">
    <source>
        <dbReference type="ARBA" id="ARBA00023180"/>
    </source>
</evidence>
<dbReference type="InterPro" id="IPR015615">
    <property type="entry name" value="TGF-beta-rel"/>
</dbReference>
<evidence type="ECO:0000256" key="6">
    <source>
        <dbReference type="ARBA" id="ARBA00023157"/>
    </source>
</evidence>
<feature type="region of interest" description="Disordered" evidence="9">
    <location>
        <begin position="237"/>
        <end position="284"/>
    </location>
</feature>
<dbReference type="SMART" id="SM00204">
    <property type="entry name" value="TGFB"/>
    <property type="match status" value="1"/>
</dbReference>
<feature type="signal peptide" evidence="10">
    <location>
        <begin position="1"/>
        <end position="33"/>
    </location>
</feature>
<evidence type="ECO:0000256" key="8">
    <source>
        <dbReference type="RuleBase" id="RU000354"/>
    </source>
</evidence>
<evidence type="ECO:0000256" key="3">
    <source>
        <dbReference type="ARBA" id="ARBA00022525"/>
    </source>
</evidence>
<dbReference type="FunFam" id="2.10.90.10:FF:000001">
    <property type="entry name" value="Bone morphogenetic protein 4"/>
    <property type="match status" value="1"/>
</dbReference>
<evidence type="ECO:0000256" key="4">
    <source>
        <dbReference type="ARBA" id="ARBA00022729"/>
    </source>
</evidence>
<organism evidence="12">
    <name type="scientific">Mesocestoides corti</name>
    <name type="common">Flatworm</name>
    <dbReference type="NCBI Taxonomy" id="53468"/>
    <lineage>
        <taxon>Eukaryota</taxon>
        <taxon>Metazoa</taxon>
        <taxon>Spiralia</taxon>
        <taxon>Lophotrochozoa</taxon>
        <taxon>Platyhelminthes</taxon>
        <taxon>Cestoda</taxon>
        <taxon>Eucestoda</taxon>
        <taxon>Cyclophyllidea</taxon>
        <taxon>Mesocestoididae</taxon>
        <taxon>Mesocestoides</taxon>
    </lineage>
</organism>
<dbReference type="GO" id="GO:0005615">
    <property type="term" value="C:extracellular space"/>
    <property type="evidence" value="ECO:0007669"/>
    <property type="project" value="TreeGrafter"/>
</dbReference>
<dbReference type="Gene3D" id="2.10.90.10">
    <property type="entry name" value="Cystine-knot cytokines"/>
    <property type="match status" value="1"/>
</dbReference>
<name>A0A5K3FXI8_MESCO</name>
<keyword evidence="3" id="KW-0964">Secreted</keyword>
<reference evidence="12" key="1">
    <citation type="submission" date="2019-11" db="UniProtKB">
        <authorList>
            <consortium name="WormBaseParasite"/>
        </authorList>
    </citation>
    <scope>IDENTIFICATION</scope>
</reference>
<dbReference type="GO" id="GO:0005125">
    <property type="term" value="F:cytokine activity"/>
    <property type="evidence" value="ECO:0007669"/>
    <property type="project" value="TreeGrafter"/>
</dbReference>
<dbReference type="WBParaSite" id="MCU_010928-RA">
    <property type="protein sequence ID" value="MCU_010928-RA"/>
    <property type="gene ID" value="MCU_010928"/>
</dbReference>
<evidence type="ECO:0000256" key="10">
    <source>
        <dbReference type="SAM" id="SignalP"/>
    </source>
</evidence>
<comment type="similarity">
    <text evidence="2 8">Belongs to the TGF-beta family.</text>
</comment>
<dbReference type="PANTHER" id="PTHR11848">
    <property type="entry name" value="TGF-BETA FAMILY"/>
    <property type="match status" value="1"/>
</dbReference>
<dbReference type="InterPro" id="IPR029034">
    <property type="entry name" value="Cystine-knot_cytokine"/>
</dbReference>
<evidence type="ECO:0000256" key="2">
    <source>
        <dbReference type="ARBA" id="ARBA00006656"/>
    </source>
</evidence>
<dbReference type="CDD" id="cd13761">
    <property type="entry name" value="TGF_beta_BMP5_like"/>
    <property type="match status" value="1"/>
</dbReference>
<evidence type="ECO:0000256" key="1">
    <source>
        <dbReference type="ARBA" id="ARBA00004613"/>
    </source>
</evidence>
<keyword evidence="5 8" id="KW-0339">Growth factor</keyword>
<dbReference type="PROSITE" id="PS00250">
    <property type="entry name" value="TGF_BETA_1"/>
    <property type="match status" value="1"/>
</dbReference>
<accession>A0A5K3FXI8</accession>
<keyword evidence="7" id="KW-0325">Glycoprotein</keyword>
<evidence type="ECO:0000256" key="9">
    <source>
        <dbReference type="SAM" id="MobiDB-lite"/>
    </source>
</evidence>
<feature type="chain" id="PRO_5024364567" evidence="10">
    <location>
        <begin position="34"/>
        <end position="409"/>
    </location>
</feature>
<dbReference type="Pfam" id="PF00019">
    <property type="entry name" value="TGF_beta"/>
    <property type="match status" value="1"/>
</dbReference>
<evidence type="ECO:0000259" key="11">
    <source>
        <dbReference type="PROSITE" id="PS51362"/>
    </source>
</evidence>
<dbReference type="SUPFAM" id="SSF57501">
    <property type="entry name" value="Cystine-knot cytokines"/>
    <property type="match status" value="1"/>
</dbReference>